<dbReference type="Proteomes" id="UP000265618">
    <property type="component" value="Unassembled WGS sequence"/>
</dbReference>
<evidence type="ECO:0000313" key="1">
    <source>
        <dbReference type="EMBL" id="GIQ89583.1"/>
    </source>
</evidence>
<dbReference type="AlphaFoldDB" id="A0A9K3D5Q0"/>
<organism evidence="1 2">
    <name type="scientific">Kipferlia bialata</name>
    <dbReference type="NCBI Taxonomy" id="797122"/>
    <lineage>
        <taxon>Eukaryota</taxon>
        <taxon>Metamonada</taxon>
        <taxon>Carpediemonas-like organisms</taxon>
        <taxon>Kipferlia</taxon>
    </lineage>
</organism>
<evidence type="ECO:0000313" key="2">
    <source>
        <dbReference type="Proteomes" id="UP000265618"/>
    </source>
</evidence>
<proteinExistence type="predicted"/>
<gene>
    <name evidence="1" type="ORF">KIPB_012087</name>
</gene>
<comment type="caution">
    <text evidence="1">The sequence shown here is derived from an EMBL/GenBank/DDBJ whole genome shotgun (WGS) entry which is preliminary data.</text>
</comment>
<accession>A0A9K3D5Q0</accession>
<reference evidence="1 2" key="1">
    <citation type="journal article" date="2018" name="PLoS ONE">
        <title>The draft genome of Kipferlia bialata reveals reductive genome evolution in fornicate parasites.</title>
        <authorList>
            <person name="Tanifuji G."/>
            <person name="Takabayashi S."/>
            <person name="Kume K."/>
            <person name="Takagi M."/>
            <person name="Nakayama T."/>
            <person name="Kamikawa R."/>
            <person name="Inagaki Y."/>
            <person name="Hashimoto T."/>
        </authorList>
    </citation>
    <scope>NUCLEOTIDE SEQUENCE [LARGE SCALE GENOMIC DNA]</scope>
    <source>
        <strain evidence="1">NY0173</strain>
    </source>
</reference>
<keyword evidence="2" id="KW-1185">Reference proteome</keyword>
<name>A0A9K3D5Q0_9EUKA</name>
<sequence>MVEWTNVLCNLVPQFGVSFPLVGIEKQEKLLRAVLTSAVEAKTSLNVLVVGRPGSGRYHSSISSLCVPV</sequence>
<dbReference type="EMBL" id="BDIP01005199">
    <property type="protein sequence ID" value="GIQ89583.1"/>
    <property type="molecule type" value="Genomic_DNA"/>
</dbReference>
<protein>
    <submittedName>
        <fullName evidence="1">Uncharacterized protein</fullName>
    </submittedName>
</protein>